<reference evidence="2 3" key="1">
    <citation type="submission" date="2017-04" db="EMBL/GenBank/DDBJ databases">
        <authorList>
            <person name="Afonso C.L."/>
            <person name="Miller P.J."/>
            <person name="Scott M.A."/>
            <person name="Spackman E."/>
            <person name="Goraichik I."/>
            <person name="Dimitrov K.M."/>
            <person name="Suarez D.L."/>
            <person name="Swayne D.E."/>
        </authorList>
    </citation>
    <scope>NUCLEOTIDE SEQUENCE [LARGE SCALE GENOMIC DNA]</scope>
    <source>
        <strain evidence="2 3">KR-140</strain>
    </source>
</reference>
<gene>
    <name evidence="2" type="ORF">SAMN00790413_03473</name>
</gene>
<evidence type="ECO:0000313" key="3">
    <source>
        <dbReference type="Proteomes" id="UP000192582"/>
    </source>
</evidence>
<evidence type="ECO:0000256" key="1">
    <source>
        <dbReference type="SAM" id="SignalP"/>
    </source>
</evidence>
<organism evidence="2 3">
    <name type="scientific">Deinococcus hopiensis KR-140</name>
    <dbReference type="NCBI Taxonomy" id="695939"/>
    <lineage>
        <taxon>Bacteria</taxon>
        <taxon>Thermotogati</taxon>
        <taxon>Deinococcota</taxon>
        <taxon>Deinococci</taxon>
        <taxon>Deinococcales</taxon>
        <taxon>Deinococcaceae</taxon>
        <taxon>Deinococcus</taxon>
    </lineage>
</organism>
<feature type="signal peptide" evidence="1">
    <location>
        <begin position="1"/>
        <end position="20"/>
    </location>
</feature>
<evidence type="ECO:0000313" key="2">
    <source>
        <dbReference type="EMBL" id="SMB85612.1"/>
    </source>
</evidence>
<feature type="chain" id="PRO_5013207082" evidence="1">
    <location>
        <begin position="21"/>
        <end position="679"/>
    </location>
</feature>
<protein>
    <submittedName>
        <fullName evidence="2">Uncharacterized protein</fullName>
    </submittedName>
</protein>
<dbReference type="EMBL" id="FWWU01000008">
    <property type="protein sequence ID" value="SMB85612.1"/>
    <property type="molecule type" value="Genomic_DNA"/>
</dbReference>
<name>A0A1W1UWZ8_9DEIO</name>
<proteinExistence type="predicted"/>
<keyword evidence="1" id="KW-0732">Signal</keyword>
<keyword evidence="3" id="KW-1185">Reference proteome</keyword>
<dbReference type="AlphaFoldDB" id="A0A1W1UWZ8"/>
<dbReference type="Proteomes" id="UP000192582">
    <property type="component" value="Unassembled WGS sequence"/>
</dbReference>
<accession>A0A1W1UWZ8</accession>
<dbReference type="OrthoDB" id="58467at2"/>
<sequence>MTYSRLLTLMAALALGSAAAAVPLATGTSAGTNAGTSITNIADAVFDDPTGGNTPLTSTSNTVTTKVNAITGFDILYGDGSTDDVAYANAPANYTKPNILPGTTVYTTYRVVNNSNIDNYVVNIIANGSASNVRYYLDADRDGVPDDLNSPITSVTLTNGGYKDIVQAIPVPSSSGRGQQYVASPMGSNPGGSINGVSYSAYNETSNQNTPGVSPTSGDLQPTTVNAYIPAAVVGPNNYPDGNGTGTYADPTTPTTSIARQGDAQIATVGSGTTTVTFIDTIKNKGALTDNFTLTTVTAGVVFKTPSGAAITNTPVTENGVIYVTDSSGTPTVKNVPAGGTANYQTVVTYAASTTSLGVYVTIESTSDFDTSEEDGTNHVVLVPQVLFGDKTNTGPDATQNPNPSVAPGSTANLLMQVNNAGASSDTYSFTSTQVAFQVVDASGNITTQNVPVTYAADENCNGTTDAGETLPLTVASGDTACVIATVAVPSNALKGQTPTLTQTLLGTSTITAQDTNDTVNVTLTFPTTPSNKGVLISKFTAKAGVTAGSEIEPNTGLTNPANYTLGQTTVLPGSNISYRILAKNVYNTSVTKFFLRDTVPANTTLQSIGLTLNGAAVTSANTIYSTDNGTTWTRLTTAIAIKAAGTTYLVGMDADNNNIPDSLGPNSKLELDLVTKIN</sequence>
<dbReference type="RefSeq" id="WP_139806704.1">
    <property type="nucleotide sequence ID" value="NZ_FWWU01000008.1"/>
</dbReference>